<accession>A0AAF3FH80</accession>
<feature type="transmembrane region" description="Helical" evidence="10">
    <location>
        <begin position="75"/>
        <end position="95"/>
    </location>
</feature>
<dbReference type="GO" id="GO:0005789">
    <property type="term" value="C:endoplasmic reticulum membrane"/>
    <property type="evidence" value="ECO:0007669"/>
    <property type="project" value="UniProtKB-SubCell"/>
</dbReference>
<feature type="transmembrane region" description="Helical" evidence="10">
    <location>
        <begin position="235"/>
        <end position="252"/>
    </location>
</feature>
<keyword evidence="11" id="KW-1185">Reference proteome</keyword>
<evidence type="ECO:0000313" key="11">
    <source>
        <dbReference type="Proteomes" id="UP000887575"/>
    </source>
</evidence>
<comment type="similarity">
    <text evidence="2">Belongs to the polyprenol kinase family.</text>
</comment>
<evidence type="ECO:0000256" key="4">
    <source>
        <dbReference type="ARBA" id="ARBA00022679"/>
    </source>
</evidence>
<evidence type="ECO:0000256" key="3">
    <source>
        <dbReference type="ARBA" id="ARBA00012132"/>
    </source>
</evidence>
<feature type="transmembrane region" description="Helical" evidence="10">
    <location>
        <begin position="201"/>
        <end position="223"/>
    </location>
</feature>
<dbReference type="PANTHER" id="PTHR13205">
    <property type="entry name" value="TRANSMEMBRANE PROTEIN 15-RELATED"/>
    <property type="match status" value="1"/>
</dbReference>
<keyword evidence="9 10" id="KW-0472">Membrane</keyword>
<evidence type="ECO:0000256" key="5">
    <source>
        <dbReference type="ARBA" id="ARBA00022692"/>
    </source>
</evidence>
<dbReference type="WBParaSite" id="MBELARI_LOCUS6343">
    <property type="protein sequence ID" value="MBELARI_LOCUS6343"/>
    <property type="gene ID" value="MBELARI_LOCUS6343"/>
</dbReference>
<evidence type="ECO:0000256" key="8">
    <source>
        <dbReference type="ARBA" id="ARBA00022989"/>
    </source>
</evidence>
<dbReference type="PANTHER" id="PTHR13205:SF15">
    <property type="entry name" value="DOLICHOL KINASE"/>
    <property type="match status" value="1"/>
</dbReference>
<evidence type="ECO:0000256" key="7">
    <source>
        <dbReference type="ARBA" id="ARBA00022824"/>
    </source>
</evidence>
<evidence type="ECO:0000313" key="12">
    <source>
        <dbReference type="WBParaSite" id="MBELARI_LOCUS6343"/>
    </source>
</evidence>
<organism evidence="11 12">
    <name type="scientific">Mesorhabditis belari</name>
    <dbReference type="NCBI Taxonomy" id="2138241"/>
    <lineage>
        <taxon>Eukaryota</taxon>
        <taxon>Metazoa</taxon>
        <taxon>Ecdysozoa</taxon>
        <taxon>Nematoda</taxon>
        <taxon>Chromadorea</taxon>
        <taxon>Rhabditida</taxon>
        <taxon>Rhabditina</taxon>
        <taxon>Rhabditomorpha</taxon>
        <taxon>Rhabditoidea</taxon>
        <taxon>Rhabditidae</taxon>
        <taxon>Mesorhabditinae</taxon>
        <taxon>Mesorhabditis</taxon>
    </lineage>
</organism>
<proteinExistence type="inferred from homology"/>
<evidence type="ECO:0000256" key="6">
    <source>
        <dbReference type="ARBA" id="ARBA00022777"/>
    </source>
</evidence>
<keyword evidence="5 10" id="KW-0812">Transmembrane</keyword>
<dbReference type="Proteomes" id="UP000887575">
    <property type="component" value="Unassembled WGS sequence"/>
</dbReference>
<dbReference type="EC" id="2.7.1.108" evidence="3"/>
<keyword evidence="6" id="KW-0418">Kinase</keyword>
<feature type="transmembrane region" description="Helical" evidence="10">
    <location>
        <begin position="170"/>
        <end position="189"/>
    </location>
</feature>
<dbReference type="InterPro" id="IPR032974">
    <property type="entry name" value="Polypren_kinase"/>
</dbReference>
<comment type="subcellular location">
    <subcellularLocation>
        <location evidence="1">Endoplasmic reticulum membrane</location>
        <topology evidence="1">Multi-pass membrane protein</topology>
    </subcellularLocation>
</comment>
<feature type="transmembrane region" description="Helical" evidence="10">
    <location>
        <begin position="264"/>
        <end position="280"/>
    </location>
</feature>
<feature type="transmembrane region" description="Helical" evidence="10">
    <location>
        <begin position="7"/>
        <end position="25"/>
    </location>
</feature>
<keyword evidence="4" id="KW-0808">Transferase</keyword>
<feature type="transmembrane region" description="Helical" evidence="10">
    <location>
        <begin position="130"/>
        <end position="150"/>
    </location>
</feature>
<evidence type="ECO:0000256" key="9">
    <source>
        <dbReference type="ARBA" id="ARBA00023136"/>
    </source>
</evidence>
<keyword evidence="8 10" id="KW-1133">Transmembrane helix</keyword>
<evidence type="ECO:0000256" key="1">
    <source>
        <dbReference type="ARBA" id="ARBA00004477"/>
    </source>
</evidence>
<name>A0AAF3FH80_9BILA</name>
<protein>
    <recommendedName>
        <fullName evidence="3">dolichol kinase</fullName>
        <ecNumber evidence="3">2.7.1.108</ecNumber>
    </recommendedName>
</protein>
<keyword evidence="7" id="KW-0256">Endoplasmic reticulum</keyword>
<dbReference type="GO" id="GO:0043048">
    <property type="term" value="P:dolichyl monophosphate biosynthetic process"/>
    <property type="evidence" value="ECO:0007669"/>
    <property type="project" value="TreeGrafter"/>
</dbReference>
<feature type="transmembrane region" description="Helical" evidence="10">
    <location>
        <begin position="31"/>
        <end position="54"/>
    </location>
</feature>
<reference evidence="12" key="1">
    <citation type="submission" date="2024-02" db="UniProtKB">
        <authorList>
            <consortium name="WormBaseParasite"/>
        </authorList>
    </citation>
    <scope>IDENTIFICATION</scope>
</reference>
<sequence length="296" mass="32877">MSIDYGYLVQIACTATLLFVIFSAALSQNPIFINGLLVVVVAGAMIVYILTLQIAVTELPVYFFEIVFEPSMNRYCLLSFWIMCVLASIAFGIVISLQGHSSTVHRKFFHLTVSLIYLSGIFLDPKFTHLCGWLWVCIFVCFEVLRFHSVPPWGDHLNNFFLVFKDGQDNSVLLTPIFLLIGVFLPLFLSPIEETHQPHLYHLAGVASVGIGDAFAAVIGYNYGSMKWPGRDKTIEGTIAMAVSVFVTLFLSRSYCEPPIASTAWLLISAAILSAIEAFVKNVDNLLLPVVGYFLL</sequence>
<dbReference type="AlphaFoldDB" id="A0AAF3FH80"/>
<evidence type="ECO:0000256" key="10">
    <source>
        <dbReference type="SAM" id="Phobius"/>
    </source>
</evidence>
<evidence type="ECO:0000256" key="2">
    <source>
        <dbReference type="ARBA" id="ARBA00010794"/>
    </source>
</evidence>
<dbReference type="GO" id="GO:0004168">
    <property type="term" value="F:dolichol kinase activity"/>
    <property type="evidence" value="ECO:0007669"/>
    <property type="project" value="UniProtKB-EC"/>
</dbReference>